<dbReference type="RefSeq" id="WP_198880722.1">
    <property type="nucleotide sequence ID" value="NZ_JAEKJA010000002.1"/>
</dbReference>
<proteinExistence type="predicted"/>
<evidence type="ECO:0000313" key="3">
    <source>
        <dbReference type="Proteomes" id="UP000609531"/>
    </source>
</evidence>
<name>A0A934IE01_9HYPH</name>
<sequence length="110" mass="11903">MIDIAADDRESREGLVSRLFAAFAMQVRDIEERAASHGGAEILEDTKLLSGLARTLETLISLDRKVSAGSEQTPADTDGMRAEIADRLARLNPASKRKTKAQAIPDEGSH</sequence>
<dbReference type="EMBL" id="JAEKJA010000002">
    <property type="protein sequence ID" value="MBJ3774829.1"/>
    <property type="molecule type" value="Genomic_DNA"/>
</dbReference>
<gene>
    <name evidence="2" type="ORF">JCR33_03975</name>
</gene>
<accession>A0A934IE01</accession>
<keyword evidence="3" id="KW-1185">Reference proteome</keyword>
<organism evidence="2 3">
    <name type="scientific">Acuticoccus mangrovi</name>
    <dbReference type="NCBI Taxonomy" id="2796142"/>
    <lineage>
        <taxon>Bacteria</taxon>
        <taxon>Pseudomonadati</taxon>
        <taxon>Pseudomonadota</taxon>
        <taxon>Alphaproteobacteria</taxon>
        <taxon>Hyphomicrobiales</taxon>
        <taxon>Amorphaceae</taxon>
        <taxon>Acuticoccus</taxon>
    </lineage>
</organism>
<comment type="caution">
    <text evidence="2">The sequence shown here is derived from an EMBL/GenBank/DDBJ whole genome shotgun (WGS) entry which is preliminary data.</text>
</comment>
<protein>
    <submittedName>
        <fullName evidence="2">Uncharacterized protein</fullName>
    </submittedName>
</protein>
<feature type="region of interest" description="Disordered" evidence="1">
    <location>
        <begin position="88"/>
        <end position="110"/>
    </location>
</feature>
<dbReference type="AlphaFoldDB" id="A0A934IE01"/>
<dbReference type="Proteomes" id="UP000609531">
    <property type="component" value="Unassembled WGS sequence"/>
</dbReference>
<evidence type="ECO:0000313" key="2">
    <source>
        <dbReference type="EMBL" id="MBJ3774829.1"/>
    </source>
</evidence>
<evidence type="ECO:0000256" key="1">
    <source>
        <dbReference type="SAM" id="MobiDB-lite"/>
    </source>
</evidence>
<reference evidence="2" key="1">
    <citation type="submission" date="2020-12" db="EMBL/GenBank/DDBJ databases">
        <title>Bacterial taxonomy.</title>
        <authorList>
            <person name="Pan X."/>
        </authorList>
    </citation>
    <scope>NUCLEOTIDE SEQUENCE</scope>
    <source>
        <strain evidence="2">B2012</strain>
    </source>
</reference>